<protein>
    <submittedName>
        <fullName evidence="1">Uncharacterized protein</fullName>
    </submittedName>
</protein>
<organism evidence="1 2">
    <name type="scientific">Magnusiomyces paraingens</name>
    <dbReference type="NCBI Taxonomy" id="2606893"/>
    <lineage>
        <taxon>Eukaryota</taxon>
        <taxon>Fungi</taxon>
        <taxon>Dikarya</taxon>
        <taxon>Ascomycota</taxon>
        <taxon>Saccharomycotina</taxon>
        <taxon>Dipodascomycetes</taxon>
        <taxon>Dipodascales</taxon>
        <taxon>Dipodascaceae</taxon>
        <taxon>Magnusiomyces</taxon>
    </lineage>
</organism>
<name>A0A5E8BIP3_9ASCO</name>
<dbReference type="AlphaFoldDB" id="A0A5E8BIP3"/>
<accession>A0A5E8BIP3</accession>
<dbReference type="Proteomes" id="UP000398389">
    <property type="component" value="Unassembled WGS sequence"/>
</dbReference>
<evidence type="ECO:0000313" key="2">
    <source>
        <dbReference type="Proteomes" id="UP000398389"/>
    </source>
</evidence>
<keyword evidence="2" id="KW-1185">Reference proteome</keyword>
<evidence type="ECO:0000313" key="1">
    <source>
        <dbReference type="EMBL" id="VVT49443.1"/>
    </source>
</evidence>
<gene>
    <name evidence="1" type="ORF">SAPINGB_P002272</name>
</gene>
<proteinExistence type="predicted"/>
<dbReference type="GeneID" id="43581091"/>
<dbReference type="OrthoDB" id="185373at2759"/>
<dbReference type="RefSeq" id="XP_031852882.1">
    <property type="nucleotide sequence ID" value="XM_031996991.1"/>
</dbReference>
<dbReference type="EMBL" id="CABVLU010000002">
    <property type="protein sequence ID" value="VVT49443.1"/>
    <property type="molecule type" value="Genomic_DNA"/>
</dbReference>
<sequence>MTGLPESVENFSDIQDVFTIFNTRERRRIQGIDNTSNTLSNNQHNILKMHTTELKSKIDLDLFNTALESWTNTIARTFPSPQTSKELNQFYQIAKNPEKDTFSLESIQFSLVPNPALDILASLVPFHDEKSDLSYLHSSSTSDSQIQSWSDFSQFWEPVMNSPLCLLLLPQLLCRVSQIYSPYTGAALFYYVNRGEVQEKLRYSRQISTMYQRSVNCGLNALIGFLTPVPRAQNQRQGAITSPQQLIKGPQDMANINLIYDLIEQTELEPPILSIFSQNIQKIFPEVPKHHLKDFYALLISKNLRLDRRHYNYLIDQLLINGTDAEKSLVMNTDNYLHRVEKEKEKEKGESSENESFIRPAFNLQTYSQILKTANKMKNEALATFIKDKVLVNYIVKDPSKLQDVAQTVLRSLVDSGNIQDIAAMYEYLSKLPGFKPTVDTYASLFRGFRKASTTILESESRCFEILNIIHSNGWDIPLTLCTEILSLIKEKYHMSIFYEYYQSYFGLNHLIENNLGIDSYFEEISVPPGLPRPPHEASISPESSINPTFQYDFNSVAFCLLYETILSNVEHIQQLQFLYIKFRESQYYNDPSVYISVIDNFVRALTTRFQTPEAVNFARAIVEDLVFNNASFKRFDSALTRESFGENPPPPQEVSSSNTTIVKTASGESILLNGTPPAKTNMPSKLPTRYAGLRLQCFGLLINQYCETDNIEAAKEVLKLSCLYSPIVHGKYFEPIIEYYILKNNIEMARTWYDGATKLGAYITNKVLLDALEIDQKNENSDF</sequence>
<reference evidence="1 2" key="1">
    <citation type="submission" date="2019-09" db="EMBL/GenBank/DDBJ databases">
        <authorList>
            <person name="Brejova B."/>
        </authorList>
    </citation>
    <scope>NUCLEOTIDE SEQUENCE [LARGE SCALE GENOMIC DNA]</scope>
</reference>